<gene>
    <name evidence="1" type="ORF">CEQ21_16185</name>
</gene>
<accession>A0A553SJ61</accession>
<name>A0A553SJ61_NIACI</name>
<dbReference type="Proteomes" id="UP000319837">
    <property type="component" value="Unassembled WGS sequence"/>
</dbReference>
<evidence type="ECO:0000313" key="1">
    <source>
        <dbReference type="EMBL" id="TRZ37028.1"/>
    </source>
</evidence>
<dbReference type="EMBL" id="RIBP01000004">
    <property type="protein sequence ID" value="TRZ37028.1"/>
    <property type="molecule type" value="Genomic_DNA"/>
</dbReference>
<proteinExistence type="predicted"/>
<comment type="caution">
    <text evidence="1">The sequence shown here is derived from an EMBL/GenBank/DDBJ whole genome shotgun (WGS) entry which is preliminary data.</text>
</comment>
<evidence type="ECO:0000313" key="2">
    <source>
        <dbReference type="Proteomes" id="UP000319837"/>
    </source>
</evidence>
<dbReference type="RefSeq" id="WP_185765414.1">
    <property type="nucleotide sequence ID" value="NZ_RIBP01000004.1"/>
</dbReference>
<sequence length="218" mass="26129">MYYAATYFTDKKEDKQIISQFLTYFQLHNNKFSFYRMYRKKLTFSTIDKTQMWNILILLKTEEEKHYDHFKQAFNDHKRQLVRQETMLPTPGSFFPSDEKNGNIQIVEYVNVQQEYLSEFKNIMINNNGPAMEHILHTKKWCKEFIALETADVLYHKADFPEWNQIHLIAMRPTGVFHFKKDFNEGLVKVNAPNFADNFERLSQIRQFTSKVSASREI</sequence>
<reference evidence="2" key="1">
    <citation type="submission" date="2018-10" db="EMBL/GenBank/DDBJ databases">
        <title>FDA dAtabase for Regulatory Grade micrObial Sequences (FDA-ARGOS): Supporting development and validation of Infectious Disease Dx tests.</title>
        <authorList>
            <person name="Minogue T."/>
            <person name="Wolcott M."/>
            <person name="Wasieloski L."/>
            <person name="Aguilar W."/>
            <person name="Moore D."/>
            <person name="Tallon L."/>
            <person name="Sadzewicz L."/>
            <person name="Sengamalay N."/>
            <person name="Ott S."/>
            <person name="Godinez A."/>
            <person name="Nagaraj S."/>
            <person name="Vavikolanu K."/>
            <person name="Vyas G."/>
            <person name="Nadendla S."/>
            <person name="George J."/>
            <person name="Sichtig H."/>
        </authorList>
    </citation>
    <scope>NUCLEOTIDE SEQUENCE [LARGE SCALE GENOMIC DNA]</scope>
    <source>
        <strain evidence="2">FDAARGOS_343</strain>
    </source>
</reference>
<dbReference type="AlphaFoldDB" id="A0A553SJ61"/>
<protein>
    <submittedName>
        <fullName evidence="1">Uncharacterized protein</fullName>
    </submittedName>
</protein>
<organism evidence="1 2">
    <name type="scientific">Niallia circulans</name>
    <name type="common">Bacillus circulans</name>
    <dbReference type="NCBI Taxonomy" id="1397"/>
    <lineage>
        <taxon>Bacteria</taxon>
        <taxon>Bacillati</taxon>
        <taxon>Bacillota</taxon>
        <taxon>Bacilli</taxon>
        <taxon>Bacillales</taxon>
        <taxon>Bacillaceae</taxon>
        <taxon>Niallia</taxon>
    </lineage>
</organism>